<dbReference type="InterPro" id="IPR025496">
    <property type="entry name" value="DUF4387"/>
</dbReference>
<feature type="domain" description="DUF4387" evidence="1">
    <location>
        <begin position="4"/>
        <end position="99"/>
    </location>
</feature>
<name>A0A9X2T8H9_9HYPH</name>
<dbReference type="EMBL" id="JANTHZ010000010">
    <property type="protein sequence ID" value="MCS0497213.1"/>
    <property type="molecule type" value="Genomic_DNA"/>
</dbReference>
<dbReference type="Proteomes" id="UP001151088">
    <property type="component" value="Unassembled WGS sequence"/>
</dbReference>
<protein>
    <submittedName>
        <fullName evidence="2">DUF4387 domain-containing protein</fullName>
    </submittedName>
</protein>
<sequence>MAKLGDLARLIRSKNAGPFTLTFDVMFETDDVYRKVCASKVLTKASFASIYRVPEEEVTFFEHDAARAIKISIPRPAIQGSRDCGDIYGGQQHGPLVELEIPD</sequence>
<evidence type="ECO:0000313" key="3">
    <source>
        <dbReference type="Proteomes" id="UP001151088"/>
    </source>
</evidence>
<proteinExistence type="predicted"/>
<comment type="caution">
    <text evidence="2">The sequence shown here is derived from an EMBL/GenBank/DDBJ whole genome shotgun (WGS) entry which is preliminary data.</text>
</comment>
<dbReference type="Pfam" id="PF14330">
    <property type="entry name" value="DUF4387"/>
    <property type="match status" value="1"/>
</dbReference>
<reference evidence="2" key="1">
    <citation type="submission" date="2022-08" db="EMBL/GenBank/DDBJ databases">
        <authorList>
            <person name="Li F."/>
        </authorList>
    </citation>
    <scope>NUCLEOTIDE SEQUENCE</scope>
    <source>
        <strain evidence="2">MQZ15Z-1</strain>
    </source>
</reference>
<evidence type="ECO:0000259" key="1">
    <source>
        <dbReference type="Pfam" id="PF14330"/>
    </source>
</evidence>
<organism evidence="2 3">
    <name type="scientific">Ancylobacter mangrovi</name>
    <dbReference type="NCBI Taxonomy" id="2972472"/>
    <lineage>
        <taxon>Bacteria</taxon>
        <taxon>Pseudomonadati</taxon>
        <taxon>Pseudomonadota</taxon>
        <taxon>Alphaproteobacteria</taxon>
        <taxon>Hyphomicrobiales</taxon>
        <taxon>Xanthobacteraceae</taxon>
        <taxon>Ancylobacter</taxon>
    </lineage>
</organism>
<dbReference type="RefSeq" id="WP_258734365.1">
    <property type="nucleotide sequence ID" value="NZ_JANTHZ010000010.1"/>
</dbReference>
<keyword evidence="3" id="KW-1185">Reference proteome</keyword>
<evidence type="ECO:0000313" key="2">
    <source>
        <dbReference type="EMBL" id="MCS0497213.1"/>
    </source>
</evidence>
<gene>
    <name evidence="2" type="ORF">NVS89_19175</name>
</gene>
<accession>A0A9X2T8H9</accession>
<dbReference type="AlphaFoldDB" id="A0A9X2T8H9"/>